<dbReference type="AlphaFoldDB" id="A0A6A6Y5W1"/>
<feature type="compositionally biased region" description="Basic and acidic residues" evidence="1">
    <location>
        <begin position="109"/>
        <end position="121"/>
    </location>
</feature>
<feature type="compositionally biased region" description="Basic and acidic residues" evidence="1">
    <location>
        <begin position="65"/>
        <end position="79"/>
    </location>
</feature>
<dbReference type="RefSeq" id="XP_033571160.1">
    <property type="nucleotide sequence ID" value="XM_033722399.1"/>
</dbReference>
<dbReference type="EMBL" id="MU003714">
    <property type="protein sequence ID" value="KAF2804196.1"/>
    <property type="molecule type" value="Genomic_DNA"/>
</dbReference>
<sequence length="121" mass="13323">MKSALLKLHEALCWDRWGCRPPLNSNGGGDARPTPPTSTPPRGLYPRSHPIAAPCSKIVTPEYLATDRAEAHPSPERLEPTNGGARRKTRREPPPRHSQGLSGHVEQGILKEGEHTQRSWA</sequence>
<evidence type="ECO:0000313" key="2">
    <source>
        <dbReference type="EMBL" id="KAF2804196.1"/>
    </source>
</evidence>
<evidence type="ECO:0000313" key="4">
    <source>
        <dbReference type="RefSeq" id="XP_033571160.1"/>
    </source>
</evidence>
<organism evidence="2">
    <name type="scientific">Mytilinidion resinicola</name>
    <dbReference type="NCBI Taxonomy" id="574789"/>
    <lineage>
        <taxon>Eukaryota</taxon>
        <taxon>Fungi</taxon>
        <taxon>Dikarya</taxon>
        <taxon>Ascomycota</taxon>
        <taxon>Pezizomycotina</taxon>
        <taxon>Dothideomycetes</taxon>
        <taxon>Pleosporomycetidae</taxon>
        <taxon>Mytilinidiales</taxon>
        <taxon>Mytilinidiaceae</taxon>
        <taxon>Mytilinidion</taxon>
    </lineage>
</organism>
<reference evidence="4" key="3">
    <citation type="submission" date="2025-04" db="UniProtKB">
        <authorList>
            <consortium name="RefSeq"/>
        </authorList>
    </citation>
    <scope>IDENTIFICATION</scope>
    <source>
        <strain evidence="4">CBS 304.34</strain>
    </source>
</reference>
<accession>A0A6A6Y5W1</accession>
<keyword evidence="3" id="KW-1185">Reference proteome</keyword>
<dbReference type="GeneID" id="54463292"/>
<evidence type="ECO:0000313" key="3">
    <source>
        <dbReference type="Proteomes" id="UP000504636"/>
    </source>
</evidence>
<name>A0A6A6Y5W1_9PEZI</name>
<reference evidence="2 4" key="1">
    <citation type="journal article" date="2020" name="Stud. Mycol.">
        <title>101 Dothideomycetes genomes: a test case for predicting lifestyles and emergence of pathogens.</title>
        <authorList>
            <person name="Haridas S."/>
            <person name="Albert R."/>
            <person name="Binder M."/>
            <person name="Bloem J."/>
            <person name="Labutti K."/>
            <person name="Salamov A."/>
            <person name="Andreopoulos B."/>
            <person name="Baker S."/>
            <person name="Barry K."/>
            <person name="Bills G."/>
            <person name="Bluhm B."/>
            <person name="Cannon C."/>
            <person name="Castanera R."/>
            <person name="Culley D."/>
            <person name="Daum C."/>
            <person name="Ezra D."/>
            <person name="Gonzalez J."/>
            <person name="Henrissat B."/>
            <person name="Kuo A."/>
            <person name="Liang C."/>
            <person name="Lipzen A."/>
            <person name="Lutzoni F."/>
            <person name="Magnuson J."/>
            <person name="Mondo S."/>
            <person name="Nolan M."/>
            <person name="Ohm R."/>
            <person name="Pangilinan J."/>
            <person name="Park H.-J."/>
            <person name="Ramirez L."/>
            <person name="Alfaro M."/>
            <person name="Sun H."/>
            <person name="Tritt A."/>
            <person name="Yoshinaga Y."/>
            <person name="Zwiers L.-H."/>
            <person name="Turgeon B."/>
            <person name="Goodwin S."/>
            <person name="Spatafora J."/>
            <person name="Crous P."/>
            <person name="Grigoriev I."/>
        </authorList>
    </citation>
    <scope>NUCLEOTIDE SEQUENCE</scope>
    <source>
        <strain evidence="2 4">CBS 304.34</strain>
    </source>
</reference>
<feature type="region of interest" description="Disordered" evidence="1">
    <location>
        <begin position="22"/>
        <end position="121"/>
    </location>
</feature>
<proteinExistence type="predicted"/>
<protein>
    <submittedName>
        <fullName evidence="2 4">Uncharacterized protein</fullName>
    </submittedName>
</protein>
<evidence type="ECO:0000256" key="1">
    <source>
        <dbReference type="SAM" id="MobiDB-lite"/>
    </source>
</evidence>
<dbReference type="Proteomes" id="UP000504636">
    <property type="component" value="Unplaced"/>
</dbReference>
<gene>
    <name evidence="2 4" type="ORF">BDZ99DRAFT_481367</name>
</gene>
<reference evidence="4" key="2">
    <citation type="submission" date="2020-04" db="EMBL/GenBank/DDBJ databases">
        <authorList>
            <consortium name="NCBI Genome Project"/>
        </authorList>
    </citation>
    <scope>NUCLEOTIDE SEQUENCE</scope>
    <source>
        <strain evidence="4">CBS 304.34</strain>
    </source>
</reference>